<evidence type="ECO:0000313" key="3">
    <source>
        <dbReference type="Proteomes" id="UP001501285"/>
    </source>
</evidence>
<feature type="region of interest" description="Disordered" evidence="1">
    <location>
        <begin position="1"/>
        <end position="44"/>
    </location>
</feature>
<reference evidence="2 3" key="1">
    <citation type="journal article" date="2019" name="Int. J. Syst. Evol. Microbiol.">
        <title>The Global Catalogue of Microorganisms (GCM) 10K type strain sequencing project: providing services to taxonomists for standard genome sequencing and annotation.</title>
        <authorList>
            <consortium name="The Broad Institute Genomics Platform"/>
            <consortium name="The Broad Institute Genome Sequencing Center for Infectious Disease"/>
            <person name="Wu L."/>
            <person name="Ma J."/>
        </authorList>
    </citation>
    <scope>NUCLEOTIDE SEQUENCE [LARGE SCALE GENOMIC DNA]</scope>
    <source>
        <strain evidence="2 3">JCM 14283</strain>
    </source>
</reference>
<organism evidence="2 3">
    <name type="scientific">Terrabacter terrae</name>
    <dbReference type="NCBI Taxonomy" id="318434"/>
    <lineage>
        <taxon>Bacteria</taxon>
        <taxon>Bacillati</taxon>
        <taxon>Actinomycetota</taxon>
        <taxon>Actinomycetes</taxon>
        <taxon>Micrococcales</taxon>
        <taxon>Intrasporangiaceae</taxon>
        <taxon>Terrabacter</taxon>
    </lineage>
</organism>
<sequence>MRAPRTRGTQAAGYGGDIGGEPVDAEPIDAEPIDDDSLEARGGR</sequence>
<dbReference type="Proteomes" id="UP001501285">
    <property type="component" value="Unassembled WGS sequence"/>
</dbReference>
<evidence type="ECO:0000313" key="2">
    <source>
        <dbReference type="EMBL" id="GAA2036078.1"/>
    </source>
</evidence>
<comment type="caution">
    <text evidence="2">The sequence shown here is derived from an EMBL/GenBank/DDBJ whole genome shotgun (WGS) entry which is preliminary data.</text>
</comment>
<feature type="compositionally biased region" description="Acidic residues" evidence="1">
    <location>
        <begin position="23"/>
        <end position="37"/>
    </location>
</feature>
<accession>A0ABN2UEU6</accession>
<keyword evidence="3" id="KW-1185">Reference proteome</keyword>
<gene>
    <name evidence="2" type="ORF">GCM10009740_28990</name>
</gene>
<dbReference type="RefSeq" id="WP_343992552.1">
    <property type="nucleotide sequence ID" value="NZ_BAAANB010000021.1"/>
</dbReference>
<name>A0ABN2UEU6_9MICO</name>
<proteinExistence type="predicted"/>
<protein>
    <submittedName>
        <fullName evidence="2">Uncharacterized protein</fullName>
    </submittedName>
</protein>
<dbReference type="EMBL" id="BAAANB010000021">
    <property type="protein sequence ID" value="GAA2036078.1"/>
    <property type="molecule type" value="Genomic_DNA"/>
</dbReference>
<evidence type="ECO:0000256" key="1">
    <source>
        <dbReference type="SAM" id="MobiDB-lite"/>
    </source>
</evidence>